<dbReference type="GO" id="GO:0016740">
    <property type="term" value="F:transferase activity"/>
    <property type="evidence" value="ECO:0007669"/>
    <property type="project" value="UniProtKB-KW"/>
</dbReference>
<sequence>MIAKKDFVRKELNYNPLVSIIVITYNSAKYVLETLESAKIQPYKNIELIISDDGSKDDTVPICRKWLKKNQERFVKTRLITVEENTGIPANCNRGVKASQGEWVKLIAGDDALKKNCILTNMQFANSNKSVNVIHSNVEYYKDNFKNNSRTGVSDCGDAFVFSKKCSSQEQYHFLLNRTGGLLAPTLFLNRKTLYFVKCFDERLRLLEDVPLFLRLTKEGNKIHFLNETTIKYRVSASSIQKRNKPHMNIDFAKELLLFNSLYKKGKIKSHKLFFNNAGLIIIICLNVIGFNRNGNLFDLMFRVAKKIRSLKL</sequence>
<feature type="domain" description="Glycosyltransferase 2-like" evidence="2">
    <location>
        <begin position="19"/>
        <end position="162"/>
    </location>
</feature>
<keyword evidence="6" id="KW-1185">Reference proteome</keyword>
<accession>A0A328FBI6</accession>
<evidence type="ECO:0000259" key="2">
    <source>
        <dbReference type="Pfam" id="PF00535"/>
    </source>
</evidence>
<dbReference type="PANTHER" id="PTHR43685:SF11">
    <property type="entry name" value="GLYCOSYLTRANSFERASE TAGX-RELATED"/>
    <property type="match status" value="1"/>
</dbReference>
<dbReference type="RefSeq" id="WP_111957290.1">
    <property type="nucleotide sequence ID" value="NZ_CP036313.1"/>
</dbReference>
<organism evidence="4 5">
    <name type="scientific">Desulfobacter hydrogenophilus</name>
    <dbReference type="NCBI Taxonomy" id="2291"/>
    <lineage>
        <taxon>Bacteria</taxon>
        <taxon>Pseudomonadati</taxon>
        <taxon>Thermodesulfobacteriota</taxon>
        <taxon>Desulfobacteria</taxon>
        <taxon>Desulfobacterales</taxon>
        <taxon>Desulfobacteraceae</taxon>
        <taxon>Desulfobacter</taxon>
    </lineage>
</organism>
<evidence type="ECO:0000313" key="6">
    <source>
        <dbReference type="Proteomes" id="UP000293902"/>
    </source>
</evidence>
<dbReference type="SUPFAM" id="SSF53448">
    <property type="entry name" value="Nucleotide-diphospho-sugar transferases"/>
    <property type="match status" value="1"/>
</dbReference>
<dbReference type="Pfam" id="PF00535">
    <property type="entry name" value="Glycos_transf_2"/>
    <property type="match status" value="1"/>
</dbReference>
<feature type="transmembrane region" description="Helical" evidence="1">
    <location>
        <begin position="273"/>
        <end position="291"/>
    </location>
</feature>
<dbReference type="Gene3D" id="3.90.550.10">
    <property type="entry name" value="Spore Coat Polysaccharide Biosynthesis Protein SpsA, Chain A"/>
    <property type="match status" value="1"/>
</dbReference>
<keyword evidence="1" id="KW-0812">Transmembrane</keyword>
<dbReference type="PANTHER" id="PTHR43685">
    <property type="entry name" value="GLYCOSYLTRANSFERASE"/>
    <property type="match status" value="1"/>
</dbReference>
<evidence type="ECO:0000313" key="3">
    <source>
        <dbReference type="EMBL" id="QBH14098.1"/>
    </source>
</evidence>
<dbReference type="Proteomes" id="UP000248798">
    <property type="component" value="Unassembled WGS sequence"/>
</dbReference>
<name>A0A328FBI6_9BACT</name>
<evidence type="ECO:0000313" key="4">
    <source>
        <dbReference type="EMBL" id="RAM01659.1"/>
    </source>
</evidence>
<dbReference type="InterPro" id="IPR001173">
    <property type="entry name" value="Glyco_trans_2-like"/>
</dbReference>
<dbReference type="EMBL" id="CP036313">
    <property type="protein sequence ID" value="QBH14098.1"/>
    <property type="molecule type" value="Genomic_DNA"/>
</dbReference>
<dbReference type="OrthoDB" id="9807209at2"/>
<protein>
    <submittedName>
        <fullName evidence="4">Glycosyl transferase</fullName>
    </submittedName>
    <submittedName>
        <fullName evidence="3">Glycosyltransferase</fullName>
    </submittedName>
</protein>
<dbReference type="AlphaFoldDB" id="A0A328FBI6"/>
<keyword evidence="1" id="KW-0472">Membrane</keyword>
<keyword evidence="1" id="KW-1133">Transmembrane helix</keyword>
<evidence type="ECO:0000313" key="5">
    <source>
        <dbReference type="Proteomes" id="UP000248798"/>
    </source>
</evidence>
<dbReference type="InterPro" id="IPR029044">
    <property type="entry name" value="Nucleotide-diphossugar_trans"/>
</dbReference>
<reference evidence="3 6" key="2">
    <citation type="submission" date="2019-02" db="EMBL/GenBank/DDBJ databases">
        <title>Complete genome sequence of Desulfobacter hydrogenophilus AcRS1.</title>
        <authorList>
            <person name="Marietou A."/>
            <person name="Lund M.B."/>
            <person name="Marshall I.P.G."/>
            <person name="Schreiber L."/>
            <person name="Jorgensen B."/>
        </authorList>
    </citation>
    <scope>NUCLEOTIDE SEQUENCE [LARGE SCALE GENOMIC DNA]</scope>
    <source>
        <strain evidence="3 6">AcRS1</strain>
    </source>
</reference>
<gene>
    <name evidence="4" type="ORF">DO021_12845</name>
    <name evidence="3" type="ORF">EYB58_14910</name>
</gene>
<dbReference type="Proteomes" id="UP000293902">
    <property type="component" value="Chromosome"/>
</dbReference>
<dbReference type="EMBL" id="QLNI01000024">
    <property type="protein sequence ID" value="RAM01659.1"/>
    <property type="molecule type" value="Genomic_DNA"/>
</dbReference>
<evidence type="ECO:0000256" key="1">
    <source>
        <dbReference type="SAM" id="Phobius"/>
    </source>
</evidence>
<proteinExistence type="predicted"/>
<keyword evidence="4" id="KW-0808">Transferase</keyword>
<dbReference type="InterPro" id="IPR050834">
    <property type="entry name" value="Glycosyltransf_2"/>
</dbReference>
<reference evidence="4 5" key="1">
    <citation type="submission" date="2018-06" db="EMBL/GenBank/DDBJ databases">
        <title>Complete Genome Sequence of Desulfobacter hydrogenophilus (DSM3380).</title>
        <authorList>
            <person name="Marietou A."/>
            <person name="Schreiber L."/>
            <person name="Marshall I."/>
            <person name="Jorgensen B."/>
        </authorList>
    </citation>
    <scope>NUCLEOTIDE SEQUENCE [LARGE SCALE GENOMIC DNA]</scope>
    <source>
        <strain evidence="4 5">DSM 3380</strain>
    </source>
</reference>